<organism evidence="3 4">
    <name type="scientific">Adineta steineri</name>
    <dbReference type="NCBI Taxonomy" id="433720"/>
    <lineage>
        <taxon>Eukaryota</taxon>
        <taxon>Metazoa</taxon>
        <taxon>Spiralia</taxon>
        <taxon>Gnathifera</taxon>
        <taxon>Rotifera</taxon>
        <taxon>Eurotatoria</taxon>
        <taxon>Bdelloidea</taxon>
        <taxon>Adinetida</taxon>
        <taxon>Adinetidae</taxon>
        <taxon>Adineta</taxon>
    </lineage>
</organism>
<evidence type="ECO:0000313" key="4">
    <source>
        <dbReference type="Proteomes" id="UP000663881"/>
    </source>
</evidence>
<accession>A0A820J6H6</accession>
<keyword evidence="1" id="KW-0472">Membrane</keyword>
<sequence length="91" mass="10487">MMILILPSLGLTSIEGFLRWVFETNDGDSRKNRIRWMCVFLPDNGAFFVNYIITSTFIGAAIELLRLADLVFYIYIIATAKSTAERRVIRH</sequence>
<feature type="non-terminal residue" evidence="3">
    <location>
        <position position="91"/>
    </location>
</feature>
<proteinExistence type="predicted"/>
<dbReference type="Pfam" id="PF02714">
    <property type="entry name" value="RSN1_7TM"/>
    <property type="match status" value="1"/>
</dbReference>
<comment type="caution">
    <text evidence="3">The sequence shown here is derived from an EMBL/GenBank/DDBJ whole genome shotgun (WGS) entry which is preliminary data.</text>
</comment>
<keyword evidence="1" id="KW-0812">Transmembrane</keyword>
<reference evidence="3" key="1">
    <citation type="submission" date="2021-02" db="EMBL/GenBank/DDBJ databases">
        <authorList>
            <person name="Nowell W R."/>
        </authorList>
    </citation>
    <scope>NUCLEOTIDE SEQUENCE</scope>
</reference>
<protein>
    <recommendedName>
        <fullName evidence="2">CSC1/OSCA1-like 7TM region domain-containing protein</fullName>
    </recommendedName>
</protein>
<name>A0A820J6H6_9BILA</name>
<feature type="transmembrane region" description="Helical" evidence="1">
    <location>
        <begin position="51"/>
        <end position="77"/>
    </location>
</feature>
<dbReference type="AlphaFoldDB" id="A0A820J6H6"/>
<evidence type="ECO:0000313" key="3">
    <source>
        <dbReference type="EMBL" id="CAF4320844.1"/>
    </source>
</evidence>
<feature type="domain" description="CSC1/OSCA1-like 7TM region" evidence="2">
    <location>
        <begin position="4"/>
        <end position="88"/>
    </location>
</feature>
<evidence type="ECO:0000259" key="2">
    <source>
        <dbReference type="Pfam" id="PF02714"/>
    </source>
</evidence>
<dbReference type="Proteomes" id="UP000663881">
    <property type="component" value="Unassembled WGS sequence"/>
</dbReference>
<dbReference type="InterPro" id="IPR003864">
    <property type="entry name" value="CSC1/OSCA1-like_7TM"/>
</dbReference>
<keyword evidence="1" id="KW-1133">Transmembrane helix</keyword>
<dbReference type="GO" id="GO:0016020">
    <property type="term" value="C:membrane"/>
    <property type="evidence" value="ECO:0007669"/>
    <property type="project" value="InterPro"/>
</dbReference>
<evidence type="ECO:0000256" key="1">
    <source>
        <dbReference type="SAM" id="Phobius"/>
    </source>
</evidence>
<gene>
    <name evidence="3" type="ORF">OKA104_LOCUS47239</name>
</gene>
<dbReference type="EMBL" id="CAJOAY010018448">
    <property type="protein sequence ID" value="CAF4320844.1"/>
    <property type="molecule type" value="Genomic_DNA"/>
</dbReference>